<dbReference type="InterPro" id="IPR017441">
    <property type="entry name" value="Protein_kinase_ATP_BS"/>
</dbReference>
<evidence type="ECO:0000313" key="8">
    <source>
        <dbReference type="EMBL" id="KAK4011162.1"/>
    </source>
</evidence>
<dbReference type="Gene3D" id="1.25.40.20">
    <property type="entry name" value="Ankyrin repeat-containing domain"/>
    <property type="match status" value="1"/>
</dbReference>
<dbReference type="PROSITE" id="PS00108">
    <property type="entry name" value="PROTEIN_KINASE_ST"/>
    <property type="match status" value="1"/>
</dbReference>
<keyword evidence="9" id="KW-1185">Reference proteome</keyword>
<evidence type="ECO:0000256" key="1">
    <source>
        <dbReference type="ARBA" id="ARBA00022741"/>
    </source>
</evidence>
<name>A0ABQ9ZE17_9CRUS</name>
<protein>
    <recommendedName>
        <fullName evidence="7">Protein kinase domain-containing protein</fullName>
    </recommendedName>
</protein>
<accession>A0ABQ9ZE17</accession>
<reference evidence="8 9" key="1">
    <citation type="journal article" date="2023" name="Nucleic Acids Res.">
        <title>The hologenome of Daphnia magna reveals possible DNA methylation and microbiome-mediated evolution of the host genome.</title>
        <authorList>
            <person name="Chaturvedi A."/>
            <person name="Li X."/>
            <person name="Dhandapani V."/>
            <person name="Marshall H."/>
            <person name="Kissane S."/>
            <person name="Cuenca-Cambronero M."/>
            <person name="Asole G."/>
            <person name="Calvet F."/>
            <person name="Ruiz-Romero M."/>
            <person name="Marangio P."/>
            <person name="Guigo R."/>
            <person name="Rago D."/>
            <person name="Mirbahai L."/>
            <person name="Eastwood N."/>
            <person name="Colbourne J.K."/>
            <person name="Zhou J."/>
            <person name="Mallon E."/>
            <person name="Orsini L."/>
        </authorList>
    </citation>
    <scope>NUCLEOTIDE SEQUENCE [LARGE SCALE GENOMIC DNA]</scope>
    <source>
        <strain evidence="8">LRV0_1</strain>
    </source>
</reference>
<feature type="binding site" evidence="4">
    <location>
        <position position="32"/>
    </location>
    <ligand>
        <name>ATP</name>
        <dbReference type="ChEBI" id="CHEBI:30616"/>
    </ligand>
</feature>
<evidence type="ECO:0000256" key="4">
    <source>
        <dbReference type="PROSITE-ProRule" id="PRU10141"/>
    </source>
</evidence>
<dbReference type="Gene3D" id="1.10.510.10">
    <property type="entry name" value="Transferase(Phosphotransferase) domain 1"/>
    <property type="match status" value="1"/>
</dbReference>
<dbReference type="Pfam" id="PF12796">
    <property type="entry name" value="Ank_2"/>
    <property type="match status" value="1"/>
</dbReference>
<dbReference type="PROSITE" id="PS50011">
    <property type="entry name" value="PROTEIN_KINASE_DOM"/>
    <property type="match status" value="1"/>
</dbReference>
<dbReference type="Proteomes" id="UP001234178">
    <property type="component" value="Unassembled WGS sequence"/>
</dbReference>
<evidence type="ECO:0000313" key="9">
    <source>
        <dbReference type="Proteomes" id="UP001234178"/>
    </source>
</evidence>
<feature type="domain" description="Protein kinase" evidence="7">
    <location>
        <begin position="5"/>
        <end position="275"/>
    </location>
</feature>
<evidence type="ECO:0000256" key="6">
    <source>
        <dbReference type="SAM" id="Coils"/>
    </source>
</evidence>
<keyword evidence="5" id="KW-0723">Serine/threonine-protein kinase</keyword>
<dbReference type="SMART" id="SM00220">
    <property type="entry name" value="S_TKc"/>
    <property type="match status" value="1"/>
</dbReference>
<feature type="repeat" description="ANK" evidence="3">
    <location>
        <begin position="318"/>
        <end position="354"/>
    </location>
</feature>
<organism evidence="8 9">
    <name type="scientific">Daphnia magna</name>
    <dbReference type="NCBI Taxonomy" id="35525"/>
    <lineage>
        <taxon>Eukaryota</taxon>
        <taxon>Metazoa</taxon>
        <taxon>Ecdysozoa</taxon>
        <taxon>Arthropoda</taxon>
        <taxon>Crustacea</taxon>
        <taxon>Branchiopoda</taxon>
        <taxon>Diplostraca</taxon>
        <taxon>Cladocera</taxon>
        <taxon>Anomopoda</taxon>
        <taxon>Daphniidae</taxon>
        <taxon>Daphnia</taxon>
    </lineage>
</organism>
<dbReference type="SUPFAM" id="SSF48403">
    <property type="entry name" value="Ankyrin repeat"/>
    <property type="match status" value="1"/>
</dbReference>
<dbReference type="InterPro" id="IPR036770">
    <property type="entry name" value="Ankyrin_rpt-contain_sf"/>
</dbReference>
<dbReference type="SMART" id="SM00248">
    <property type="entry name" value="ANK"/>
    <property type="match status" value="4"/>
</dbReference>
<dbReference type="InterPro" id="IPR045133">
    <property type="entry name" value="IRE1/2-like"/>
</dbReference>
<dbReference type="PROSITE" id="PS50088">
    <property type="entry name" value="ANK_REPEAT"/>
    <property type="match status" value="1"/>
</dbReference>
<dbReference type="EMBL" id="JAOYFB010000003">
    <property type="protein sequence ID" value="KAK4011162.1"/>
    <property type="molecule type" value="Genomic_DNA"/>
</dbReference>
<keyword evidence="3" id="KW-0040">ANK repeat</keyword>
<sequence length="433" mass="49675">MKIWFDHDALLGRGGFAYVFKGKFGGREVAVKRVELLEVDEREEEAMLKLEHPNIVKLFHCEKDNHFMYYALELCVASLDQVFLKSDNPKKYKGPTPRQIKVFSQLASGLEHIHSERLIHRDIKPSNILIMKSPGKNEEIIIKWSDFGLAKSVNEKGLHSWSGVKGTRTWYAPEVLEKLIKEEKAKEEELWGTVKSDVFVLGLVFGYLFLEGEHLYGSGETEIHKNISERNPVNMQKIDEKLRKYYEDDLLRKMLEHDPKKRITSKEVVEQLESINDKLTKKEEELRQLCARNSSSGLIEKIKDLIQLGIDVNAKDTIGRNALHYLCRSNSNSNLTDAIRLFIQLGIDVNAKDKFGWNAFHLLCQNYSNSNLIDAIRLFIQLGIDVNAKNIFGSNALHLLCLNYSNPNLIDAIRLFIQLGIPVVSDVYDARSF</sequence>
<comment type="caution">
    <text evidence="8">The sequence shown here is derived from an EMBL/GenBank/DDBJ whole genome shotgun (WGS) entry which is preliminary data.</text>
</comment>
<dbReference type="Pfam" id="PF00069">
    <property type="entry name" value="Pkinase"/>
    <property type="match status" value="1"/>
</dbReference>
<keyword evidence="5" id="KW-0418">Kinase</keyword>
<dbReference type="InterPro" id="IPR011009">
    <property type="entry name" value="Kinase-like_dom_sf"/>
</dbReference>
<comment type="similarity">
    <text evidence="5">Belongs to the protein kinase superfamily.</text>
</comment>
<dbReference type="SUPFAM" id="SSF56112">
    <property type="entry name" value="Protein kinase-like (PK-like)"/>
    <property type="match status" value="1"/>
</dbReference>
<keyword evidence="2 4" id="KW-0067">ATP-binding</keyword>
<evidence type="ECO:0000256" key="3">
    <source>
        <dbReference type="PROSITE-ProRule" id="PRU00023"/>
    </source>
</evidence>
<evidence type="ECO:0000259" key="7">
    <source>
        <dbReference type="PROSITE" id="PS50011"/>
    </source>
</evidence>
<dbReference type="Gene3D" id="3.30.200.20">
    <property type="entry name" value="Phosphorylase Kinase, domain 1"/>
    <property type="match status" value="1"/>
</dbReference>
<gene>
    <name evidence="8" type="ORF">OUZ56_020276</name>
</gene>
<keyword evidence="1 4" id="KW-0547">Nucleotide-binding</keyword>
<keyword evidence="5" id="KW-0808">Transferase</keyword>
<dbReference type="PROSITE" id="PS00107">
    <property type="entry name" value="PROTEIN_KINASE_ATP"/>
    <property type="match status" value="1"/>
</dbReference>
<dbReference type="InterPro" id="IPR008271">
    <property type="entry name" value="Ser/Thr_kinase_AS"/>
</dbReference>
<evidence type="ECO:0000256" key="2">
    <source>
        <dbReference type="ARBA" id="ARBA00022840"/>
    </source>
</evidence>
<evidence type="ECO:0000256" key="5">
    <source>
        <dbReference type="RuleBase" id="RU000304"/>
    </source>
</evidence>
<dbReference type="InterPro" id="IPR002110">
    <property type="entry name" value="Ankyrin_rpt"/>
</dbReference>
<dbReference type="PANTHER" id="PTHR13954">
    <property type="entry name" value="IRE1-RELATED"/>
    <property type="match status" value="1"/>
</dbReference>
<dbReference type="InterPro" id="IPR000719">
    <property type="entry name" value="Prot_kinase_dom"/>
</dbReference>
<dbReference type="PANTHER" id="PTHR13954:SF6">
    <property type="entry name" value="NON-SPECIFIC SERINE_THREONINE PROTEIN KINASE"/>
    <property type="match status" value="1"/>
</dbReference>
<proteinExistence type="inferred from homology"/>
<feature type="coiled-coil region" evidence="6">
    <location>
        <begin position="265"/>
        <end position="292"/>
    </location>
</feature>
<keyword evidence="6" id="KW-0175">Coiled coil</keyword>